<reference evidence="2" key="1">
    <citation type="submission" date="2013-07" db="EMBL/GenBank/DDBJ databases">
        <title>The genome of Eucalyptus grandis.</title>
        <authorList>
            <person name="Schmutz J."/>
            <person name="Hayes R."/>
            <person name="Myburg A."/>
            <person name="Tuskan G."/>
            <person name="Grattapaglia D."/>
            <person name="Rokhsar D.S."/>
        </authorList>
    </citation>
    <scope>NUCLEOTIDE SEQUENCE</scope>
    <source>
        <tissue evidence="2">Leaf extractions</tissue>
    </source>
</reference>
<keyword evidence="1" id="KW-1133">Transmembrane helix</keyword>
<evidence type="ECO:0000256" key="1">
    <source>
        <dbReference type="SAM" id="Phobius"/>
    </source>
</evidence>
<dbReference type="EMBL" id="KK198759">
    <property type="protein sequence ID" value="KCW63091.1"/>
    <property type="molecule type" value="Genomic_DNA"/>
</dbReference>
<accession>A0A059BB26</accession>
<dbReference type="InParanoid" id="A0A059BB26"/>
<dbReference type="Gramene" id="KCW63091">
    <property type="protein sequence ID" value="KCW63091"/>
    <property type="gene ID" value="EUGRSUZ_G00695"/>
</dbReference>
<keyword evidence="1" id="KW-0472">Membrane</keyword>
<proteinExistence type="predicted"/>
<keyword evidence="1" id="KW-0812">Transmembrane</keyword>
<sequence>MSATLNTYVCTPLIFFKIFLTRVHFVSYLVSSYFGYAFSFAYLILLLYLRYFDITLIMYLLTEECSGARFDAVLTSSFS</sequence>
<gene>
    <name evidence="2" type="ORF">EUGRSUZ_G00695</name>
</gene>
<name>A0A059BB26_EUCGR</name>
<feature type="transmembrane region" description="Helical" evidence="1">
    <location>
        <begin position="25"/>
        <end position="49"/>
    </location>
</feature>
<protein>
    <submittedName>
        <fullName evidence="2">Uncharacterized protein</fullName>
    </submittedName>
</protein>
<evidence type="ECO:0000313" key="2">
    <source>
        <dbReference type="EMBL" id="KCW63091.1"/>
    </source>
</evidence>
<organism evidence="2">
    <name type="scientific">Eucalyptus grandis</name>
    <name type="common">Flooded gum</name>
    <dbReference type="NCBI Taxonomy" id="71139"/>
    <lineage>
        <taxon>Eukaryota</taxon>
        <taxon>Viridiplantae</taxon>
        <taxon>Streptophyta</taxon>
        <taxon>Embryophyta</taxon>
        <taxon>Tracheophyta</taxon>
        <taxon>Spermatophyta</taxon>
        <taxon>Magnoliopsida</taxon>
        <taxon>eudicotyledons</taxon>
        <taxon>Gunneridae</taxon>
        <taxon>Pentapetalae</taxon>
        <taxon>rosids</taxon>
        <taxon>malvids</taxon>
        <taxon>Myrtales</taxon>
        <taxon>Myrtaceae</taxon>
        <taxon>Myrtoideae</taxon>
        <taxon>Eucalypteae</taxon>
        <taxon>Eucalyptus</taxon>
    </lineage>
</organism>
<dbReference type="AlphaFoldDB" id="A0A059BB26"/>